<dbReference type="EMBL" id="AMFJ01036091">
    <property type="protein sequence ID" value="EKD25334.1"/>
    <property type="molecule type" value="Genomic_DNA"/>
</dbReference>
<comment type="caution">
    <text evidence="1">The sequence shown here is derived from an EMBL/GenBank/DDBJ whole genome shotgun (WGS) entry which is preliminary data.</text>
</comment>
<name>K1YIW8_9BACT</name>
<proteinExistence type="predicted"/>
<protein>
    <recommendedName>
        <fullName evidence="2">Gcp-like domain-containing protein</fullName>
    </recommendedName>
</protein>
<evidence type="ECO:0000313" key="1">
    <source>
        <dbReference type="EMBL" id="EKD25334.1"/>
    </source>
</evidence>
<evidence type="ECO:0008006" key="2">
    <source>
        <dbReference type="Google" id="ProtNLM"/>
    </source>
</evidence>
<organism evidence="1">
    <name type="scientific">uncultured bacterium</name>
    <name type="common">gcode 4</name>
    <dbReference type="NCBI Taxonomy" id="1234023"/>
    <lineage>
        <taxon>Bacteria</taxon>
        <taxon>environmental samples</taxon>
    </lineage>
</organism>
<dbReference type="AlphaFoldDB" id="K1YIW8"/>
<sequence>MLFMNISSDRVHLLDDQDETFLERNGIENTLWPRLLDYTKTHPVETIVLLNGPGGFTNLRVGTLTLNMLNTLLEHDTGTFIPLASLTKIDLYTYAYKQWRLPRYGILYIGQKRNIRRYDFQENTHQQITLEETQYSDDTFLDWVHDPYRPTTDEMVSFSMGNNTLYLHYKGDSHTIELGELKLPLTMTVEPEYMIQPTLN</sequence>
<gene>
    <name evidence="1" type="ORF">ACD_80C00084G0020</name>
</gene>
<accession>K1YIW8</accession>
<reference evidence="1" key="1">
    <citation type="journal article" date="2012" name="Science">
        <title>Fermentation, hydrogen, and sulfur metabolism in multiple uncultivated bacterial phyla.</title>
        <authorList>
            <person name="Wrighton K.C."/>
            <person name="Thomas B.C."/>
            <person name="Sharon I."/>
            <person name="Miller C.S."/>
            <person name="Castelle C.J."/>
            <person name="VerBerkmoes N.C."/>
            <person name="Wilkins M.J."/>
            <person name="Hettich R.L."/>
            <person name="Lipton M.S."/>
            <person name="Williams K.H."/>
            <person name="Long P.E."/>
            <person name="Banfield J.F."/>
        </authorList>
    </citation>
    <scope>NUCLEOTIDE SEQUENCE [LARGE SCALE GENOMIC DNA]</scope>
</reference>